<name>A0A2J6WMH9_9BACT</name>
<sequence length="395" mass="45632">MKIGKEFNIFLFSIKLLLKRKSSYYIFLILMVLVFFIASASFITASIKKELILTHEELPDIVIQRVIGGRQQYIPMDYIDKIVSIPGIKSILPRVWGYYYFDYSGVNFSIVGIDPLEPFYKKSLEENIKHIKTDDLIKRDDWMILGNGVRRLFSEIGYVDYAYFKKPNGEYIKLRRFDYLTQESAIFTNDIILISQNTARKLLGMDDDYVSDIVVNVYNKNEVVTIAAKIRDILKDARTVTKKDVLNSYQNVFNYKLGFFITLFGVLIFTMMVIVIDKLGGLSETEKLEIGVLKATGWTTSDVLRLKFYESSFLVLQAFIIGVLLAVIYVYILKAPIMMNIFSGYASLKTEYQLIFAVDFKTLFLIFIAIVPFYIAAIIIPTYRIATLDTYEVFK</sequence>
<reference evidence="9 10" key="1">
    <citation type="submission" date="2018-01" db="EMBL/GenBank/DDBJ databases">
        <title>Metagenomic assembled genomes from two thermal pools in the Uzon Caldera, Kamchatka, Russia.</title>
        <authorList>
            <person name="Wilkins L."/>
            <person name="Ettinger C."/>
        </authorList>
    </citation>
    <scope>NUCLEOTIDE SEQUENCE [LARGE SCALE GENOMIC DNA]</scope>
    <source>
        <strain evidence="9">ZAV-05</strain>
    </source>
</reference>
<dbReference type="Pfam" id="PF02687">
    <property type="entry name" value="FtsX"/>
    <property type="match status" value="1"/>
</dbReference>
<proteinExistence type="inferred from homology"/>
<evidence type="ECO:0000256" key="2">
    <source>
        <dbReference type="ARBA" id="ARBA00005236"/>
    </source>
</evidence>
<keyword evidence="5 7" id="KW-1133">Transmembrane helix</keyword>
<feature type="domain" description="ABC3 transporter permease C-terminal" evidence="8">
    <location>
        <begin position="263"/>
        <end position="388"/>
    </location>
</feature>
<organism evidence="9 10">
    <name type="scientific">Calditerrivibrio nitroreducens</name>
    <dbReference type="NCBI Taxonomy" id="477976"/>
    <lineage>
        <taxon>Bacteria</taxon>
        <taxon>Pseudomonadati</taxon>
        <taxon>Deferribacterota</taxon>
        <taxon>Deferribacteres</taxon>
        <taxon>Deferribacterales</taxon>
        <taxon>Calditerrivibrionaceae</taxon>
    </lineage>
</organism>
<protein>
    <submittedName>
        <fullName evidence="9">ABC transporter permease</fullName>
    </submittedName>
</protein>
<gene>
    <name evidence="9" type="ORF">C0187_03640</name>
</gene>
<dbReference type="Proteomes" id="UP000242881">
    <property type="component" value="Unassembled WGS sequence"/>
</dbReference>
<evidence type="ECO:0000259" key="8">
    <source>
        <dbReference type="Pfam" id="PF02687"/>
    </source>
</evidence>
<evidence type="ECO:0000256" key="4">
    <source>
        <dbReference type="ARBA" id="ARBA00022692"/>
    </source>
</evidence>
<evidence type="ECO:0000256" key="3">
    <source>
        <dbReference type="ARBA" id="ARBA00022475"/>
    </source>
</evidence>
<evidence type="ECO:0000313" key="9">
    <source>
        <dbReference type="EMBL" id="PMP71602.1"/>
    </source>
</evidence>
<dbReference type="GO" id="GO:0098797">
    <property type="term" value="C:plasma membrane protein complex"/>
    <property type="evidence" value="ECO:0007669"/>
    <property type="project" value="TreeGrafter"/>
</dbReference>
<evidence type="ECO:0000256" key="1">
    <source>
        <dbReference type="ARBA" id="ARBA00004651"/>
    </source>
</evidence>
<dbReference type="EMBL" id="PNIN01000038">
    <property type="protein sequence ID" value="PMP71602.1"/>
    <property type="molecule type" value="Genomic_DNA"/>
</dbReference>
<dbReference type="GO" id="GO:0044874">
    <property type="term" value="P:lipoprotein localization to outer membrane"/>
    <property type="evidence" value="ECO:0007669"/>
    <property type="project" value="TreeGrafter"/>
</dbReference>
<feature type="transmembrane region" description="Helical" evidence="7">
    <location>
        <begin position="354"/>
        <end position="380"/>
    </location>
</feature>
<feature type="transmembrane region" description="Helical" evidence="7">
    <location>
        <begin position="24"/>
        <end position="45"/>
    </location>
</feature>
<comment type="subcellular location">
    <subcellularLocation>
        <location evidence="1">Cell membrane</location>
        <topology evidence="1">Multi-pass membrane protein</topology>
    </subcellularLocation>
</comment>
<keyword evidence="6 7" id="KW-0472">Membrane</keyword>
<dbReference type="RefSeq" id="WP_424605443.1">
    <property type="nucleotide sequence ID" value="NZ_JBNAVA010000004.1"/>
</dbReference>
<evidence type="ECO:0000256" key="7">
    <source>
        <dbReference type="SAM" id="Phobius"/>
    </source>
</evidence>
<accession>A0A2J6WMH9</accession>
<dbReference type="PANTHER" id="PTHR30489">
    <property type="entry name" value="LIPOPROTEIN-RELEASING SYSTEM TRANSMEMBRANE PROTEIN LOLE"/>
    <property type="match status" value="1"/>
</dbReference>
<keyword evidence="4 7" id="KW-0812">Transmembrane</keyword>
<dbReference type="PANTHER" id="PTHR30489:SF0">
    <property type="entry name" value="LIPOPROTEIN-RELEASING SYSTEM TRANSMEMBRANE PROTEIN LOLE"/>
    <property type="match status" value="1"/>
</dbReference>
<evidence type="ECO:0000313" key="10">
    <source>
        <dbReference type="Proteomes" id="UP000242881"/>
    </source>
</evidence>
<evidence type="ECO:0000256" key="5">
    <source>
        <dbReference type="ARBA" id="ARBA00022989"/>
    </source>
</evidence>
<dbReference type="InterPro" id="IPR051447">
    <property type="entry name" value="Lipoprotein-release_system"/>
</dbReference>
<dbReference type="AlphaFoldDB" id="A0A2J6WMH9"/>
<dbReference type="InterPro" id="IPR003838">
    <property type="entry name" value="ABC3_permease_C"/>
</dbReference>
<keyword evidence="3" id="KW-1003">Cell membrane</keyword>
<evidence type="ECO:0000256" key="6">
    <source>
        <dbReference type="ARBA" id="ARBA00023136"/>
    </source>
</evidence>
<feature type="transmembrane region" description="Helical" evidence="7">
    <location>
        <begin position="257"/>
        <end position="276"/>
    </location>
</feature>
<comment type="caution">
    <text evidence="9">The sequence shown here is derived from an EMBL/GenBank/DDBJ whole genome shotgun (WGS) entry which is preliminary data.</text>
</comment>
<comment type="similarity">
    <text evidence="2">Belongs to the ABC-4 integral membrane protein family. LolC/E subfamily.</text>
</comment>
<feature type="transmembrane region" description="Helical" evidence="7">
    <location>
        <begin position="313"/>
        <end position="333"/>
    </location>
</feature>